<dbReference type="Pfam" id="PF14223">
    <property type="entry name" value="Retrotran_gag_2"/>
    <property type="match status" value="1"/>
</dbReference>
<proteinExistence type="predicted"/>
<dbReference type="Proteomes" id="UP001630127">
    <property type="component" value="Unassembled WGS sequence"/>
</dbReference>
<sequence length="140" mass="16095">MTIANNIKTTISQTESPKEYFKFMEEYSVDKSLSGTLMAQLTTMKLDGSRGMQEHIIEMSNIVARLKTLRMALEDSFSLQFILNLRPLNYGLFQINYNTIKDKWDVNELASKLVQEEARLKSQEVIPSTLLVKELAKDLK</sequence>
<name>A0ABD3ASD4_9GENT</name>
<evidence type="ECO:0008006" key="3">
    <source>
        <dbReference type="Google" id="ProtNLM"/>
    </source>
</evidence>
<keyword evidence="2" id="KW-1185">Reference proteome</keyword>
<comment type="caution">
    <text evidence="1">The sequence shown here is derived from an EMBL/GenBank/DDBJ whole genome shotgun (WGS) entry which is preliminary data.</text>
</comment>
<organism evidence="1 2">
    <name type="scientific">Cinchona calisaya</name>
    <dbReference type="NCBI Taxonomy" id="153742"/>
    <lineage>
        <taxon>Eukaryota</taxon>
        <taxon>Viridiplantae</taxon>
        <taxon>Streptophyta</taxon>
        <taxon>Embryophyta</taxon>
        <taxon>Tracheophyta</taxon>
        <taxon>Spermatophyta</taxon>
        <taxon>Magnoliopsida</taxon>
        <taxon>eudicotyledons</taxon>
        <taxon>Gunneridae</taxon>
        <taxon>Pentapetalae</taxon>
        <taxon>asterids</taxon>
        <taxon>lamiids</taxon>
        <taxon>Gentianales</taxon>
        <taxon>Rubiaceae</taxon>
        <taxon>Cinchonoideae</taxon>
        <taxon>Cinchoneae</taxon>
        <taxon>Cinchona</taxon>
    </lineage>
</organism>
<reference evidence="1 2" key="1">
    <citation type="submission" date="2024-11" db="EMBL/GenBank/DDBJ databases">
        <title>A near-complete genome assembly of Cinchona calisaya.</title>
        <authorList>
            <person name="Lian D.C."/>
            <person name="Zhao X.W."/>
            <person name="Wei L."/>
        </authorList>
    </citation>
    <scope>NUCLEOTIDE SEQUENCE [LARGE SCALE GENOMIC DNA]</scope>
    <source>
        <tissue evidence="1">Nenye</tissue>
    </source>
</reference>
<evidence type="ECO:0000313" key="1">
    <source>
        <dbReference type="EMBL" id="KAL3534106.1"/>
    </source>
</evidence>
<protein>
    <recommendedName>
        <fullName evidence="3">UBN2_2 domain-containing protein</fullName>
    </recommendedName>
</protein>
<evidence type="ECO:0000313" key="2">
    <source>
        <dbReference type="Proteomes" id="UP001630127"/>
    </source>
</evidence>
<gene>
    <name evidence="1" type="ORF">ACH5RR_002567</name>
</gene>
<accession>A0ABD3ASD4</accession>
<dbReference type="EMBL" id="JBJUIK010000002">
    <property type="protein sequence ID" value="KAL3534106.1"/>
    <property type="molecule type" value="Genomic_DNA"/>
</dbReference>
<dbReference type="AlphaFoldDB" id="A0ABD3ASD4"/>